<keyword evidence="1" id="KW-0479">Metal-binding</keyword>
<evidence type="ECO:0000313" key="4">
    <source>
        <dbReference type="Proteomes" id="UP000036403"/>
    </source>
</evidence>
<organism evidence="3 4">
    <name type="scientific">Lasius niger</name>
    <name type="common">Black garden ant</name>
    <dbReference type="NCBI Taxonomy" id="67767"/>
    <lineage>
        <taxon>Eukaryota</taxon>
        <taxon>Metazoa</taxon>
        <taxon>Ecdysozoa</taxon>
        <taxon>Arthropoda</taxon>
        <taxon>Hexapoda</taxon>
        <taxon>Insecta</taxon>
        <taxon>Pterygota</taxon>
        <taxon>Neoptera</taxon>
        <taxon>Endopterygota</taxon>
        <taxon>Hymenoptera</taxon>
        <taxon>Apocrita</taxon>
        <taxon>Aculeata</taxon>
        <taxon>Formicoidea</taxon>
        <taxon>Formicidae</taxon>
        <taxon>Formicinae</taxon>
        <taxon>Lasius</taxon>
        <taxon>Lasius</taxon>
    </lineage>
</organism>
<dbReference type="GO" id="GO:0003676">
    <property type="term" value="F:nucleic acid binding"/>
    <property type="evidence" value="ECO:0007669"/>
    <property type="project" value="InterPro"/>
</dbReference>
<keyword evidence="4" id="KW-1185">Reference proteome</keyword>
<dbReference type="Proteomes" id="UP000036403">
    <property type="component" value="Unassembled WGS sequence"/>
</dbReference>
<dbReference type="PROSITE" id="PS50158">
    <property type="entry name" value="ZF_CCHC"/>
    <property type="match status" value="1"/>
</dbReference>
<evidence type="ECO:0000259" key="2">
    <source>
        <dbReference type="PROSITE" id="PS50158"/>
    </source>
</evidence>
<keyword evidence="1" id="KW-0862">Zinc</keyword>
<reference evidence="3 4" key="1">
    <citation type="submission" date="2015-04" db="EMBL/GenBank/DDBJ databases">
        <title>Lasius niger genome sequencing.</title>
        <authorList>
            <person name="Konorov E.A."/>
            <person name="Nikitin M.A."/>
            <person name="Kirill M.V."/>
            <person name="Chang P."/>
        </authorList>
    </citation>
    <scope>NUCLEOTIDE SEQUENCE [LARGE SCALE GENOMIC DNA]</scope>
    <source>
        <tissue evidence="3">Whole</tissue>
    </source>
</reference>
<sequence>MSRMLLGVKLAIDKRTQIESAFRICKEAFLEVSTVLINVIEERATMSSTNLSAGDIKKVVVEALNGWDRQDEPKEKSSCGVCSRRASGRDGVRGGTYASVAGSLGSEVRVSRGPTVELSDTASFLIMPKENMRDKYNSSKITRETLCKVLKPADCALKIRKLTNARDGGVRIEAYSPDIDKVKAHPALAGAGLEVRENKKLNPRIIIHGVPKEMSADEIRSELIAQNLDEYLGKELRTIYIFKPKQNKQTVSCILELQPAARKALLRRGRIYLRYASCTFADYVRVVQCYRCLHFGHIAGDCKNEPSRGHCAGAHEMKDCARRELQLKCSNCVRQHISQGDTGHSAMDATSCPILGRKIKDRIAYINYD</sequence>
<name>A0A0J7K9V2_LASNI</name>
<protein>
    <submittedName>
        <fullName evidence="3">Putative 50 kDa protein in type i retrotransposable element r1dm</fullName>
    </submittedName>
</protein>
<gene>
    <name evidence="3" type="ORF">RF55_13574</name>
</gene>
<dbReference type="InterPro" id="IPR001878">
    <property type="entry name" value="Znf_CCHC"/>
</dbReference>
<dbReference type="PaxDb" id="67767-A0A0J7K9V2"/>
<accession>A0A0J7K9V2</accession>
<dbReference type="AlphaFoldDB" id="A0A0J7K9V2"/>
<evidence type="ECO:0000313" key="3">
    <source>
        <dbReference type="EMBL" id="KMQ87208.1"/>
    </source>
</evidence>
<dbReference type="EMBL" id="LBMM01010819">
    <property type="protein sequence ID" value="KMQ87208.1"/>
    <property type="molecule type" value="Genomic_DNA"/>
</dbReference>
<comment type="caution">
    <text evidence="3">The sequence shown here is derived from an EMBL/GenBank/DDBJ whole genome shotgun (WGS) entry which is preliminary data.</text>
</comment>
<feature type="domain" description="CCHC-type" evidence="2">
    <location>
        <begin position="289"/>
        <end position="304"/>
    </location>
</feature>
<keyword evidence="1" id="KW-0863">Zinc-finger</keyword>
<dbReference type="GO" id="GO:0008270">
    <property type="term" value="F:zinc ion binding"/>
    <property type="evidence" value="ECO:0007669"/>
    <property type="project" value="UniProtKB-KW"/>
</dbReference>
<evidence type="ECO:0000256" key="1">
    <source>
        <dbReference type="PROSITE-ProRule" id="PRU00047"/>
    </source>
</evidence>
<proteinExistence type="predicted"/>
<dbReference type="OrthoDB" id="7552835at2759"/>